<feature type="compositionally biased region" description="Acidic residues" evidence="1">
    <location>
        <begin position="44"/>
        <end position="55"/>
    </location>
</feature>
<sequence>MTYETTTNNDEGFTSVSRKKSNKRSTSDSAENTSVEVENRFDALDDEALDEDEMEENPRPDEKEPKINPSPLQQHSEASPRLQNPRPSKAVTTQAAVTSTPLSQGMQSDKPALLFQFLGNAAHSNHPELLKKVLTLALEALSNKDISESSLKEYLNQVDFGIFVYPRIRHERRGVELLENLYLEIESGGYEDIPSNAEYMISNDECSSEAEMLTNTNQKLN</sequence>
<feature type="compositionally biased region" description="Polar residues" evidence="1">
    <location>
        <begin position="1"/>
        <end position="16"/>
    </location>
</feature>
<feature type="compositionally biased region" description="Polar residues" evidence="1">
    <location>
        <begin position="27"/>
        <end position="36"/>
    </location>
</feature>
<accession>A0A8K0G0P4</accession>
<feature type="compositionally biased region" description="Polar residues" evidence="1">
    <location>
        <begin position="70"/>
        <end position="106"/>
    </location>
</feature>
<feature type="region of interest" description="Disordered" evidence="1">
    <location>
        <begin position="1"/>
        <end position="106"/>
    </location>
</feature>
<protein>
    <submittedName>
        <fullName evidence="2">Uncharacterized protein</fullName>
    </submittedName>
</protein>
<organism evidence="2 3">
    <name type="scientific">Ignelater luminosus</name>
    <name type="common">Cucubano</name>
    <name type="synonym">Pyrophorus luminosus</name>
    <dbReference type="NCBI Taxonomy" id="2038154"/>
    <lineage>
        <taxon>Eukaryota</taxon>
        <taxon>Metazoa</taxon>
        <taxon>Ecdysozoa</taxon>
        <taxon>Arthropoda</taxon>
        <taxon>Hexapoda</taxon>
        <taxon>Insecta</taxon>
        <taxon>Pterygota</taxon>
        <taxon>Neoptera</taxon>
        <taxon>Endopterygota</taxon>
        <taxon>Coleoptera</taxon>
        <taxon>Polyphaga</taxon>
        <taxon>Elateriformia</taxon>
        <taxon>Elateroidea</taxon>
        <taxon>Elateridae</taxon>
        <taxon>Agrypninae</taxon>
        <taxon>Pyrophorini</taxon>
        <taxon>Ignelater</taxon>
    </lineage>
</organism>
<comment type="caution">
    <text evidence="2">The sequence shown here is derived from an EMBL/GenBank/DDBJ whole genome shotgun (WGS) entry which is preliminary data.</text>
</comment>
<evidence type="ECO:0000256" key="1">
    <source>
        <dbReference type="SAM" id="MobiDB-lite"/>
    </source>
</evidence>
<dbReference type="Proteomes" id="UP000801492">
    <property type="component" value="Unassembled WGS sequence"/>
</dbReference>
<feature type="compositionally biased region" description="Basic and acidic residues" evidence="1">
    <location>
        <begin position="56"/>
        <end position="66"/>
    </location>
</feature>
<gene>
    <name evidence="2" type="ORF">ILUMI_24751</name>
</gene>
<name>A0A8K0G0P4_IGNLU</name>
<dbReference type="EMBL" id="VTPC01090740">
    <property type="protein sequence ID" value="KAF2881429.1"/>
    <property type="molecule type" value="Genomic_DNA"/>
</dbReference>
<keyword evidence="3" id="KW-1185">Reference proteome</keyword>
<proteinExistence type="predicted"/>
<dbReference type="AlphaFoldDB" id="A0A8K0G0P4"/>
<evidence type="ECO:0000313" key="2">
    <source>
        <dbReference type="EMBL" id="KAF2881429.1"/>
    </source>
</evidence>
<evidence type="ECO:0000313" key="3">
    <source>
        <dbReference type="Proteomes" id="UP000801492"/>
    </source>
</evidence>
<reference evidence="2" key="1">
    <citation type="submission" date="2019-08" db="EMBL/GenBank/DDBJ databases">
        <title>The genome of the North American firefly Photinus pyralis.</title>
        <authorList>
            <consortium name="Photinus pyralis genome working group"/>
            <person name="Fallon T.R."/>
            <person name="Sander Lower S.E."/>
            <person name="Weng J.-K."/>
        </authorList>
    </citation>
    <scope>NUCLEOTIDE SEQUENCE</scope>
    <source>
        <strain evidence="2">TRF0915ILg1</strain>
        <tissue evidence="2">Whole body</tissue>
    </source>
</reference>